<evidence type="ECO:0000256" key="1">
    <source>
        <dbReference type="SAM" id="MobiDB-lite"/>
    </source>
</evidence>
<organism evidence="2 3">
    <name type="scientific">Piloderma croceum (strain F 1598)</name>
    <dbReference type="NCBI Taxonomy" id="765440"/>
    <lineage>
        <taxon>Eukaryota</taxon>
        <taxon>Fungi</taxon>
        <taxon>Dikarya</taxon>
        <taxon>Basidiomycota</taxon>
        <taxon>Agaricomycotina</taxon>
        <taxon>Agaricomycetes</taxon>
        <taxon>Agaricomycetidae</taxon>
        <taxon>Atheliales</taxon>
        <taxon>Atheliaceae</taxon>
        <taxon>Piloderma</taxon>
    </lineage>
</organism>
<evidence type="ECO:0000313" key="3">
    <source>
        <dbReference type="Proteomes" id="UP000054166"/>
    </source>
</evidence>
<protein>
    <submittedName>
        <fullName evidence="2">Uncharacterized protein</fullName>
    </submittedName>
</protein>
<dbReference type="InParanoid" id="A0A0C3BX78"/>
<dbReference type="EMBL" id="KN832972">
    <property type="protein sequence ID" value="KIM91093.1"/>
    <property type="molecule type" value="Genomic_DNA"/>
</dbReference>
<proteinExistence type="predicted"/>
<keyword evidence="3" id="KW-1185">Reference proteome</keyword>
<accession>A0A0C3BX78</accession>
<evidence type="ECO:0000313" key="2">
    <source>
        <dbReference type="EMBL" id="KIM91093.1"/>
    </source>
</evidence>
<reference evidence="2 3" key="1">
    <citation type="submission" date="2014-04" db="EMBL/GenBank/DDBJ databases">
        <authorList>
            <consortium name="DOE Joint Genome Institute"/>
            <person name="Kuo A."/>
            <person name="Tarkka M."/>
            <person name="Buscot F."/>
            <person name="Kohler A."/>
            <person name="Nagy L.G."/>
            <person name="Floudas D."/>
            <person name="Copeland A."/>
            <person name="Barry K.W."/>
            <person name="Cichocki N."/>
            <person name="Veneault-Fourrey C."/>
            <person name="LaButti K."/>
            <person name="Lindquist E.A."/>
            <person name="Lipzen A."/>
            <person name="Lundell T."/>
            <person name="Morin E."/>
            <person name="Murat C."/>
            <person name="Sun H."/>
            <person name="Tunlid A."/>
            <person name="Henrissat B."/>
            <person name="Grigoriev I.V."/>
            <person name="Hibbett D.S."/>
            <person name="Martin F."/>
            <person name="Nordberg H.P."/>
            <person name="Cantor M.N."/>
            <person name="Hua S.X."/>
        </authorList>
    </citation>
    <scope>NUCLEOTIDE SEQUENCE [LARGE SCALE GENOMIC DNA]</scope>
    <source>
        <strain evidence="2 3">F 1598</strain>
    </source>
</reference>
<name>A0A0C3BX78_PILCF</name>
<sequence length="68" mass="7464">MAHSTHHGEVQTLGFELGASMPEDSLPDPVRSYEGAQDVCKPMSVSTAIRCEVKTMCIRDRFRDGGKP</sequence>
<dbReference type="HOGENOM" id="CLU_2794796_0_0_1"/>
<dbReference type="Proteomes" id="UP000054166">
    <property type="component" value="Unassembled WGS sequence"/>
</dbReference>
<gene>
    <name evidence="2" type="ORF">PILCRDRAFT_811614</name>
</gene>
<dbReference type="AlphaFoldDB" id="A0A0C3BX78"/>
<reference evidence="3" key="2">
    <citation type="submission" date="2015-01" db="EMBL/GenBank/DDBJ databases">
        <title>Evolutionary Origins and Diversification of the Mycorrhizal Mutualists.</title>
        <authorList>
            <consortium name="DOE Joint Genome Institute"/>
            <consortium name="Mycorrhizal Genomics Consortium"/>
            <person name="Kohler A."/>
            <person name="Kuo A."/>
            <person name="Nagy L.G."/>
            <person name="Floudas D."/>
            <person name="Copeland A."/>
            <person name="Barry K.W."/>
            <person name="Cichocki N."/>
            <person name="Veneault-Fourrey C."/>
            <person name="LaButti K."/>
            <person name="Lindquist E.A."/>
            <person name="Lipzen A."/>
            <person name="Lundell T."/>
            <person name="Morin E."/>
            <person name="Murat C."/>
            <person name="Riley R."/>
            <person name="Ohm R."/>
            <person name="Sun H."/>
            <person name="Tunlid A."/>
            <person name="Henrissat B."/>
            <person name="Grigoriev I.V."/>
            <person name="Hibbett D.S."/>
            <person name="Martin F."/>
        </authorList>
    </citation>
    <scope>NUCLEOTIDE SEQUENCE [LARGE SCALE GENOMIC DNA]</scope>
    <source>
        <strain evidence="3">F 1598</strain>
    </source>
</reference>
<feature type="region of interest" description="Disordered" evidence="1">
    <location>
        <begin position="1"/>
        <end position="30"/>
    </location>
</feature>